<keyword evidence="5 6" id="KW-0819">tRNA processing</keyword>
<feature type="domain" description="Methyltransferase small" evidence="7">
    <location>
        <begin position="34"/>
        <end position="116"/>
    </location>
</feature>
<dbReference type="GeneID" id="99752368"/>
<comment type="similarity">
    <text evidence="6">Belongs to the methyltransferase superfamily. tRNA (adenine-N(6)-)-methyltransferase family.</text>
</comment>
<comment type="caution">
    <text evidence="8">The sequence shown here is derived from an EMBL/GenBank/DDBJ whole genome shotgun (WGS) entry which is preliminary data.</text>
</comment>
<organism evidence="8 9">
    <name type="scientific">Bacteroides uniformis str. 3978 T3 ii</name>
    <dbReference type="NCBI Taxonomy" id="1339349"/>
    <lineage>
        <taxon>Bacteria</taxon>
        <taxon>Pseudomonadati</taxon>
        <taxon>Bacteroidota</taxon>
        <taxon>Bacteroidia</taxon>
        <taxon>Bacteroidales</taxon>
        <taxon>Bacteroidaceae</taxon>
        <taxon>Bacteroides</taxon>
    </lineage>
</organism>
<dbReference type="InterPro" id="IPR050210">
    <property type="entry name" value="tRNA_Adenine-N(6)_MTase"/>
</dbReference>
<name>A0A078RVC5_BACUN</name>
<dbReference type="Pfam" id="PF05175">
    <property type="entry name" value="MTS"/>
    <property type="match status" value="1"/>
</dbReference>
<evidence type="ECO:0000313" key="8">
    <source>
        <dbReference type="EMBL" id="KDS48681.1"/>
    </source>
</evidence>
<dbReference type="InterPro" id="IPR007848">
    <property type="entry name" value="Small_mtfrase_dom"/>
</dbReference>
<dbReference type="HAMAP" id="MF_01872">
    <property type="entry name" value="tRNA_methyltr_YfiC"/>
    <property type="match status" value="1"/>
</dbReference>
<evidence type="ECO:0000256" key="4">
    <source>
        <dbReference type="ARBA" id="ARBA00022691"/>
    </source>
</evidence>
<dbReference type="GO" id="GO:0005737">
    <property type="term" value="C:cytoplasm"/>
    <property type="evidence" value="ECO:0007669"/>
    <property type="project" value="UniProtKB-SubCell"/>
</dbReference>
<protein>
    <recommendedName>
        <fullName evidence="6">tRNA1(Val) (adenine(37)-N6)-methyltransferase</fullName>
        <ecNumber evidence="6">2.1.1.223</ecNumber>
    </recommendedName>
    <alternativeName>
        <fullName evidence="6">tRNA m6A37 methyltransferase</fullName>
    </alternativeName>
</protein>
<dbReference type="InterPro" id="IPR002052">
    <property type="entry name" value="DNA_methylase_N6_adenine_CS"/>
</dbReference>
<evidence type="ECO:0000256" key="3">
    <source>
        <dbReference type="ARBA" id="ARBA00022679"/>
    </source>
</evidence>
<gene>
    <name evidence="8" type="ORF">M094_2369</name>
</gene>
<dbReference type="EC" id="2.1.1.223" evidence="6"/>
<comment type="subcellular location">
    <subcellularLocation>
        <location evidence="6">Cytoplasm</location>
    </subcellularLocation>
</comment>
<dbReference type="PATRIC" id="fig|1339349.3.peg.3487"/>
<dbReference type="PROSITE" id="PS00092">
    <property type="entry name" value="N6_MTASE"/>
    <property type="match status" value="1"/>
</dbReference>
<dbReference type="PRINTS" id="PR00507">
    <property type="entry name" value="N12N6MTFRASE"/>
</dbReference>
<evidence type="ECO:0000259" key="7">
    <source>
        <dbReference type="Pfam" id="PF05175"/>
    </source>
</evidence>
<evidence type="ECO:0000313" key="9">
    <source>
        <dbReference type="Proteomes" id="UP000028013"/>
    </source>
</evidence>
<dbReference type="GO" id="GO:0016430">
    <property type="term" value="F:tRNA (adenine-N6)-methyltransferase activity"/>
    <property type="evidence" value="ECO:0007669"/>
    <property type="project" value="UniProtKB-UniRule"/>
</dbReference>
<dbReference type="EMBL" id="JNHN01000179">
    <property type="protein sequence ID" value="KDS48681.1"/>
    <property type="molecule type" value="Genomic_DNA"/>
</dbReference>
<dbReference type="GO" id="GO:0003676">
    <property type="term" value="F:nucleic acid binding"/>
    <property type="evidence" value="ECO:0007669"/>
    <property type="project" value="InterPro"/>
</dbReference>
<dbReference type="GO" id="GO:0032259">
    <property type="term" value="P:methylation"/>
    <property type="evidence" value="ECO:0007669"/>
    <property type="project" value="UniProtKB-KW"/>
</dbReference>
<reference evidence="8 9" key="1">
    <citation type="submission" date="2014-04" db="EMBL/GenBank/DDBJ databases">
        <authorList>
            <person name="Sears C."/>
            <person name="Carroll K."/>
            <person name="Sack B.R."/>
            <person name="Qadri F."/>
            <person name="Myers L.L."/>
            <person name="Chung G.-T."/>
            <person name="Escheverria P."/>
            <person name="Fraser C.M."/>
            <person name="Sadzewicz L."/>
            <person name="Shefchek K.A."/>
            <person name="Tallon L."/>
            <person name="Das S.P."/>
            <person name="Daugherty S."/>
            <person name="Mongodin E.F."/>
        </authorList>
    </citation>
    <scope>NUCLEOTIDE SEQUENCE [LARGE SCALE GENOMIC DNA]</scope>
    <source>
        <strain evidence="8 9">3978 T3 ii</strain>
    </source>
</reference>
<proteinExistence type="inferred from homology"/>
<dbReference type="GO" id="GO:0008033">
    <property type="term" value="P:tRNA processing"/>
    <property type="evidence" value="ECO:0007669"/>
    <property type="project" value="UniProtKB-UniRule"/>
</dbReference>
<dbReference type="PANTHER" id="PTHR47739:SF1">
    <property type="entry name" value="TRNA1(VAL) (ADENINE(37)-N6)-METHYLTRANSFERASE"/>
    <property type="match status" value="1"/>
</dbReference>
<dbReference type="AlphaFoldDB" id="A0A078RVC5"/>
<keyword evidence="2 6" id="KW-0489">Methyltransferase</keyword>
<evidence type="ECO:0000256" key="1">
    <source>
        <dbReference type="ARBA" id="ARBA00022490"/>
    </source>
</evidence>
<dbReference type="Gene3D" id="3.40.50.150">
    <property type="entry name" value="Vaccinia Virus protein VP39"/>
    <property type="match status" value="1"/>
</dbReference>
<dbReference type="RefSeq" id="WP_005825467.1">
    <property type="nucleotide sequence ID" value="NZ_JNHN01000179.1"/>
</dbReference>
<accession>A0A078RVC5</accession>
<dbReference type="PANTHER" id="PTHR47739">
    <property type="entry name" value="TRNA1(VAL) (ADENINE(37)-N6)-METHYLTRANSFERASE"/>
    <property type="match status" value="1"/>
</dbReference>
<evidence type="ECO:0000256" key="2">
    <source>
        <dbReference type="ARBA" id="ARBA00022603"/>
    </source>
</evidence>
<comment type="catalytic activity">
    <reaction evidence="6">
        <text>adenosine(37) in tRNA1(Val) + S-adenosyl-L-methionine = N(6)-methyladenosine(37) in tRNA1(Val) + S-adenosyl-L-homocysteine + H(+)</text>
        <dbReference type="Rhea" id="RHEA:43160"/>
        <dbReference type="Rhea" id="RHEA-COMP:10369"/>
        <dbReference type="Rhea" id="RHEA-COMP:10370"/>
        <dbReference type="ChEBI" id="CHEBI:15378"/>
        <dbReference type="ChEBI" id="CHEBI:57856"/>
        <dbReference type="ChEBI" id="CHEBI:59789"/>
        <dbReference type="ChEBI" id="CHEBI:74411"/>
        <dbReference type="ChEBI" id="CHEBI:74449"/>
        <dbReference type="EC" id="2.1.1.223"/>
    </reaction>
</comment>
<dbReference type="InterPro" id="IPR029063">
    <property type="entry name" value="SAM-dependent_MTases_sf"/>
</dbReference>
<dbReference type="Proteomes" id="UP000028013">
    <property type="component" value="Unassembled WGS sequence"/>
</dbReference>
<comment type="function">
    <text evidence="6">Specifically methylates the adenine in position 37 of tRNA(1)(Val) (anticodon cmo5UAC).</text>
</comment>
<evidence type="ECO:0000256" key="6">
    <source>
        <dbReference type="HAMAP-Rule" id="MF_01872"/>
    </source>
</evidence>
<dbReference type="SUPFAM" id="SSF53335">
    <property type="entry name" value="S-adenosyl-L-methionine-dependent methyltransferases"/>
    <property type="match status" value="1"/>
</dbReference>
<sequence length="235" mass="26553">MPKSSFKFKQFTIFHDKCAMKVGTDGVLLGAWAPADKAKRILDVGTGTGLIALQLAQRNPHARITAIEIDAAAAGQATENVSHSPWADRVEVICHDFRDYQPENRFDLIVSNPPYFIDALKCPDEQRCTARHAGNLNYDLLFHRSASLLEEQGVVSIIIPAEAEKTVVDTAWNHKLFPLHRVQVFTKPGKPCRRVLLNFGFEAKECREEKLCIEVNHNEFTPEYVALTKDFYLKM</sequence>
<keyword evidence="4 6" id="KW-0949">S-adenosyl-L-methionine</keyword>
<dbReference type="CDD" id="cd02440">
    <property type="entry name" value="AdoMet_MTases"/>
    <property type="match status" value="1"/>
</dbReference>
<dbReference type="InterPro" id="IPR022882">
    <property type="entry name" value="tRNA_adenine-N6_MeTrfase"/>
</dbReference>
<keyword evidence="3 6" id="KW-0808">Transferase</keyword>
<evidence type="ECO:0000256" key="5">
    <source>
        <dbReference type="ARBA" id="ARBA00022694"/>
    </source>
</evidence>
<keyword evidence="1 6" id="KW-0963">Cytoplasm</keyword>